<comment type="caution">
    <text evidence="3">The sequence shown here is derived from an EMBL/GenBank/DDBJ whole genome shotgun (WGS) entry which is preliminary data.</text>
</comment>
<evidence type="ECO:0000256" key="2">
    <source>
        <dbReference type="SAM" id="Phobius"/>
    </source>
</evidence>
<evidence type="ECO:0000313" key="4">
    <source>
        <dbReference type="Proteomes" id="UP000785625"/>
    </source>
</evidence>
<evidence type="ECO:0000256" key="1">
    <source>
        <dbReference type="PIRNR" id="PIRNR021438"/>
    </source>
</evidence>
<dbReference type="NCBIfam" id="TIGR04092">
    <property type="entry name" value="LTA_DltD"/>
    <property type="match status" value="1"/>
</dbReference>
<keyword evidence="1 2" id="KW-0472">Membrane</keyword>
<keyword evidence="4" id="KW-1185">Reference proteome</keyword>
<dbReference type="RefSeq" id="WP_204784718.1">
    <property type="nucleotide sequence ID" value="NZ_CALVGD010000071.1"/>
</dbReference>
<dbReference type="InterPro" id="IPR006998">
    <property type="entry name" value="DltD"/>
</dbReference>
<name>A0ABS2GYX2_9LACO</name>
<comment type="similarity">
    <text evidence="1">Belongs to the DltD family.</text>
</comment>
<feature type="transmembrane region" description="Helical" evidence="2">
    <location>
        <begin position="7"/>
        <end position="30"/>
    </location>
</feature>
<keyword evidence="2" id="KW-0812">Transmembrane</keyword>
<dbReference type="Pfam" id="PF04914">
    <property type="entry name" value="DltD"/>
    <property type="match status" value="1"/>
</dbReference>
<organism evidence="3 4">
    <name type="scientific">Limosilactobacillus coleohominis</name>
    <dbReference type="NCBI Taxonomy" id="181675"/>
    <lineage>
        <taxon>Bacteria</taxon>
        <taxon>Bacillati</taxon>
        <taxon>Bacillota</taxon>
        <taxon>Bacilli</taxon>
        <taxon>Lactobacillales</taxon>
        <taxon>Lactobacillaceae</taxon>
        <taxon>Limosilactobacillus</taxon>
    </lineage>
</organism>
<proteinExistence type="inferred from homology"/>
<dbReference type="InterPro" id="IPR023896">
    <property type="entry name" value="LTA_DltD"/>
</dbReference>
<dbReference type="EMBL" id="JACJKU010000013">
    <property type="protein sequence ID" value="MBM6940333.1"/>
    <property type="molecule type" value="Genomic_DNA"/>
</dbReference>
<evidence type="ECO:0000313" key="3">
    <source>
        <dbReference type="EMBL" id="MBM6940333.1"/>
    </source>
</evidence>
<gene>
    <name evidence="3" type="primary">dltD</name>
    <name evidence="3" type="ORF">H5975_02310</name>
</gene>
<sequence>MTNKKKLWSIFGPVIVAAILVLVFFCLPWSGHHSAKTEQRAAVSLSPTVFKNRSLKVQALSGKHTKYVPYFGSSEFNRMDRYHPAVMAAKYHSYRPFMFGSRGTQSLPQLFNMAMMSDQMQNKKAVFVISPQWFVKRGVMPSAFKYYNGAYANLTWLQKANPNSPYDRYTAKRLVQLLGDNGSVVSYADKISKGKSLNNWDRFVIRTKLTLLHHEDNLFSGFFIKDNYDTRIKPKTKLLPEQLNYADLSATAIKQHDRASNNNRFGVLNAFYNKRMRGQIKKTAGSQKRFDYTKSPEYGDLEVVLNQLQKTNTNVIFMITPVNAKWEKHTGMSMPMYYRTVRKIKTQLRSQGFNNIIDYSHKGGQNGFMQDTIHIGWAGWVDFDRQTAPFLEKKQPQPNYHMNDAFLSNEWLNLNPTKANIQQFKSDHHLK</sequence>
<keyword evidence="1" id="KW-1003">Cell membrane</keyword>
<reference evidence="3 4" key="1">
    <citation type="journal article" date="2021" name="Sci. Rep.">
        <title>The distribution of antibiotic resistance genes in chicken gut microbiota commensals.</title>
        <authorList>
            <person name="Juricova H."/>
            <person name="Matiasovicova J."/>
            <person name="Kubasova T."/>
            <person name="Cejkova D."/>
            <person name="Rychlik I."/>
        </authorList>
    </citation>
    <scope>NUCLEOTIDE SEQUENCE [LARGE SCALE GENOMIC DNA]</scope>
    <source>
        <strain evidence="3 4">An574</strain>
    </source>
</reference>
<dbReference type="PIRSF" id="PIRSF021438">
    <property type="entry name" value="DltD"/>
    <property type="match status" value="1"/>
</dbReference>
<protein>
    <recommendedName>
        <fullName evidence="1">Protein DltD</fullName>
    </recommendedName>
</protein>
<accession>A0ABS2GYX2</accession>
<dbReference type="Proteomes" id="UP000785625">
    <property type="component" value="Unassembled WGS sequence"/>
</dbReference>
<keyword evidence="2" id="KW-1133">Transmembrane helix</keyword>
<dbReference type="PANTHER" id="PTHR40039">
    <property type="entry name" value="PROTEIN DLTD"/>
    <property type="match status" value="1"/>
</dbReference>
<comment type="pathway">
    <text evidence="1">Cell wall biogenesis; lipoteichoic acid biosynthesis.</text>
</comment>
<dbReference type="PANTHER" id="PTHR40039:SF1">
    <property type="entry name" value="PROTEIN DLTD"/>
    <property type="match status" value="1"/>
</dbReference>